<name>A0A4P7GIN5_9ACTN</name>
<keyword evidence="2" id="KW-1185">Reference proteome</keyword>
<dbReference type="AlphaFoldDB" id="A0A4P7GIN5"/>
<organism evidence="1 2">
    <name type="scientific">Nocardioides euryhalodurans</name>
    <dbReference type="NCBI Taxonomy" id="2518370"/>
    <lineage>
        <taxon>Bacteria</taxon>
        <taxon>Bacillati</taxon>
        <taxon>Actinomycetota</taxon>
        <taxon>Actinomycetes</taxon>
        <taxon>Propionibacteriales</taxon>
        <taxon>Nocardioidaceae</taxon>
        <taxon>Nocardioides</taxon>
    </lineage>
</organism>
<dbReference type="Proteomes" id="UP000294894">
    <property type="component" value="Chromosome"/>
</dbReference>
<sequence>MNNQGRESIRFTLNGQRYELSREDVESRLADVAPDAIRKHAVRVNGAWFPAIQAFEAATRIPRSEFISHTARRHLAALGFEIAGDIESRTTSTRVSPPLMPPSAPLPATGLCRDVSAPAEHGGEWHTEANVQAALVTALAGDGWRILSVANTATKEHGIDVIASRDGQTAGVEVKGYPSRGYADPARAGEVKRTSPSTQAGHWYSQAVLAAMRLRGKEPQWRSVIALPDFPRYRDLHAETAGSLASAQIEVWWVDRAGAVHRP</sequence>
<dbReference type="RefSeq" id="WP_135074916.1">
    <property type="nucleotide sequence ID" value="NZ_CP038267.1"/>
</dbReference>
<dbReference type="OrthoDB" id="2833825at2"/>
<evidence type="ECO:0000313" key="1">
    <source>
        <dbReference type="EMBL" id="QBR91840.1"/>
    </source>
</evidence>
<reference evidence="1 2" key="1">
    <citation type="submission" date="2019-03" db="EMBL/GenBank/DDBJ databases">
        <title>Three New Species of Nocardioides, Nocardioides euryhalodurans sp. nov., Nocardioides seonyuensis sp. nov. and Nocardioides eburneoflavus sp. nov., Iolated from Soil.</title>
        <authorList>
            <person name="Roh S.G."/>
            <person name="Lee C."/>
            <person name="Kim M.-K."/>
            <person name="Kim S.B."/>
        </authorList>
    </citation>
    <scope>NUCLEOTIDE SEQUENCE [LARGE SCALE GENOMIC DNA]</scope>
    <source>
        <strain evidence="1 2">MMS17-SY117</strain>
    </source>
</reference>
<evidence type="ECO:0000313" key="2">
    <source>
        <dbReference type="Proteomes" id="UP000294894"/>
    </source>
</evidence>
<accession>A0A4P7GIN5</accession>
<dbReference type="KEGG" id="noy:EXE57_05785"/>
<protein>
    <submittedName>
        <fullName evidence="1">Uncharacterized protein</fullName>
    </submittedName>
</protein>
<gene>
    <name evidence="1" type="ORF">EXE57_05785</name>
</gene>
<dbReference type="EMBL" id="CP038267">
    <property type="protein sequence ID" value="QBR91840.1"/>
    <property type="molecule type" value="Genomic_DNA"/>
</dbReference>
<proteinExistence type="predicted"/>